<gene>
    <name evidence="1" type="ORF">Patl1_07453</name>
</gene>
<evidence type="ECO:0000313" key="2">
    <source>
        <dbReference type="Proteomes" id="UP001164250"/>
    </source>
</evidence>
<evidence type="ECO:0000313" key="1">
    <source>
        <dbReference type="EMBL" id="KAJ0085221.1"/>
    </source>
</evidence>
<name>A0ACC1AFL4_9ROSI</name>
<accession>A0ACC1AFL4</accession>
<comment type="caution">
    <text evidence="1">The sequence shown here is derived from an EMBL/GenBank/DDBJ whole genome shotgun (WGS) entry which is preliminary data.</text>
</comment>
<sequence>MRCRQPFLKLGVVRIGNGAYWGSNARFLGVDTDNFGAKVKIEKGVYYRRVLNAIDHEDILKLALIPHTFTMFLLTSLYDEIATNYCVPVVNAEILAAGELWECLC</sequence>
<reference evidence="2" key="1">
    <citation type="journal article" date="2023" name="G3 (Bethesda)">
        <title>Genome assembly and association tests identify interacting loci associated with vigor, precocity, and sex in interspecific pistachio rootstocks.</title>
        <authorList>
            <person name="Palmer W."/>
            <person name="Jacygrad E."/>
            <person name="Sagayaradj S."/>
            <person name="Cavanaugh K."/>
            <person name="Han R."/>
            <person name="Bertier L."/>
            <person name="Beede B."/>
            <person name="Kafkas S."/>
            <person name="Golino D."/>
            <person name="Preece J."/>
            <person name="Michelmore R."/>
        </authorList>
    </citation>
    <scope>NUCLEOTIDE SEQUENCE [LARGE SCALE GENOMIC DNA]</scope>
</reference>
<organism evidence="1 2">
    <name type="scientific">Pistacia atlantica</name>
    <dbReference type="NCBI Taxonomy" id="434234"/>
    <lineage>
        <taxon>Eukaryota</taxon>
        <taxon>Viridiplantae</taxon>
        <taxon>Streptophyta</taxon>
        <taxon>Embryophyta</taxon>
        <taxon>Tracheophyta</taxon>
        <taxon>Spermatophyta</taxon>
        <taxon>Magnoliopsida</taxon>
        <taxon>eudicotyledons</taxon>
        <taxon>Gunneridae</taxon>
        <taxon>Pentapetalae</taxon>
        <taxon>rosids</taxon>
        <taxon>malvids</taxon>
        <taxon>Sapindales</taxon>
        <taxon>Anacardiaceae</taxon>
        <taxon>Pistacia</taxon>
    </lineage>
</organism>
<keyword evidence="2" id="KW-1185">Reference proteome</keyword>
<proteinExistence type="predicted"/>
<dbReference type="EMBL" id="CM047906">
    <property type="protein sequence ID" value="KAJ0085221.1"/>
    <property type="molecule type" value="Genomic_DNA"/>
</dbReference>
<protein>
    <submittedName>
        <fullName evidence="1">Uncharacterized protein</fullName>
    </submittedName>
</protein>
<dbReference type="Proteomes" id="UP001164250">
    <property type="component" value="Chromosome 10"/>
</dbReference>